<feature type="transmembrane region" description="Helical" evidence="6">
    <location>
        <begin position="131"/>
        <end position="149"/>
    </location>
</feature>
<comment type="similarity">
    <text evidence="2">Belongs to the amino acid/polyamine transporter 2 family.</text>
</comment>
<evidence type="ECO:0000313" key="8">
    <source>
        <dbReference type="EMBL" id="THU90614.1"/>
    </source>
</evidence>
<dbReference type="Pfam" id="PF01490">
    <property type="entry name" value="Aa_trans"/>
    <property type="match status" value="1"/>
</dbReference>
<evidence type="ECO:0000256" key="3">
    <source>
        <dbReference type="ARBA" id="ARBA00022692"/>
    </source>
</evidence>
<evidence type="ECO:0000256" key="5">
    <source>
        <dbReference type="ARBA" id="ARBA00023136"/>
    </source>
</evidence>
<feature type="transmembrane region" description="Helical" evidence="6">
    <location>
        <begin position="433"/>
        <end position="455"/>
    </location>
</feature>
<keyword evidence="5 6" id="KW-0472">Membrane</keyword>
<feature type="transmembrane region" description="Helical" evidence="6">
    <location>
        <begin position="197"/>
        <end position="219"/>
    </location>
</feature>
<sequence length="474" mass="52371">MMMDHDTKLEDAKNSISVHDRESDSIQDTEASAEAFVLKQIALEDGHAIRYRSCSWQKTAALLFAEYICLAILSFPWSFSILGLGPAVVLTVVLAGIVLYTSLILWRFCMAHPEVRDVCDIGRILFGNSKLGYDFTAVMFILNNTFIQALHCLVGAELLNTLTNSSQCTITYSAIAAIICFFFSLPRTLKDMSKLGIFSAVTMGIAVLLAIIFSGVQSAPFKFTGEAPIVTSIPVKGTSYVAGMSAFLNISYTLIGQIVLPSFIAEMKNPKDFPKALWAVTICEIAVFTICGAVMYHYIGNQYMVAPAFGSLQPLFKKIAFSFAIPTIIYLGSLYSSISARFIFFRLFKNSSHRYSHTVIGWLSWTGIIATTWIIAFVISEVIPFFSDMLSLMSSLFDCWFGFIYWGMAYLTLYPGKSKWAGSLRSVETLFNYFLIALGFYVLVAGTYVSVQSIIDSYKSNTVGGVFSCASNAL</sequence>
<dbReference type="PANTHER" id="PTHR22950:SF20">
    <property type="entry name" value="AMINO ACID TRANSPORTER (EUROFUNG)"/>
    <property type="match status" value="1"/>
</dbReference>
<dbReference type="Gene3D" id="1.20.1740.10">
    <property type="entry name" value="Amino acid/polyamine transporter I"/>
    <property type="match status" value="1"/>
</dbReference>
<feature type="transmembrane region" description="Helical" evidence="6">
    <location>
        <begin position="276"/>
        <end position="299"/>
    </location>
</feature>
<dbReference type="GO" id="GO:0016020">
    <property type="term" value="C:membrane"/>
    <property type="evidence" value="ECO:0007669"/>
    <property type="project" value="UniProtKB-SubCell"/>
</dbReference>
<evidence type="ECO:0000313" key="9">
    <source>
        <dbReference type="Proteomes" id="UP000297245"/>
    </source>
</evidence>
<protein>
    <recommendedName>
        <fullName evidence="7">Amino acid transporter transmembrane domain-containing protein</fullName>
    </recommendedName>
</protein>
<dbReference type="OrthoDB" id="294730at2759"/>
<accession>A0A4S8LMY5</accession>
<dbReference type="InterPro" id="IPR013057">
    <property type="entry name" value="AA_transpt_TM"/>
</dbReference>
<feature type="transmembrane region" description="Helical" evidence="6">
    <location>
        <begin position="239"/>
        <end position="264"/>
    </location>
</feature>
<evidence type="ECO:0000256" key="4">
    <source>
        <dbReference type="ARBA" id="ARBA00022989"/>
    </source>
</evidence>
<feature type="transmembrane region" description="Helical" evidence="6">
    <location>
        <begin position="169"/>
        <end position="185"/>
    </location>
</feature>
<organism evidence="8 9">
    <name type="scientific">Dendrothele bispora (strain CBS 962.96)</name>
    <dbReference type="NCBI Taxonomy" id="1314807"/>
    <lineage>
        <taxon>Eukaryota</taxon>
        <taxon>Fungi</taxon>
        <taxon>Dikarya</taxon>
        <taxon>Basidiomycota</taxon>
        <taxon>Agaricomycotina</taxon>
        <taxon>Agaricomycetes</taxon>
        <taxon>Agaricomycetidae</taxon>
        <taxon>Agaricales</taxon>
        <taxon>Agaricales incertae sedis</taxon>
        <taxon>Dendrothele</taxon>
    </lineage>
</organism>
<feature type="transmembrane region" description="Helical" evidence="6">
    <location>
        <begin position="88"/>
        <end position="110"/>
    </location>
</feature>
<feature type="transmembrane region" description="Helical" evidence="6">
    <location>
        <begin position="392"/>
        <end position="413"/>
    </location>
</feature>
<feature type="transmembrane region" description="Helical" evidence="6">
    <location>
        <begin position="60"/>
        <end position="82"/>
    </location>
</feature>
<evidence type="ECO:0000256" key="1">
    <source>
        <dbReference type="ARBA" id="ARBA00004141"/>
    </source>
</evidence>
<dbReference type="EMBL" id="ML179330">
    <property type="protein sequence ID" value="THU90614.1"/>
    <property type="molecule type" value="Genomic_DNA"/>
</dbReference>
<evidence type="ECO:0000256" key="6">
    <source>
        <dbReference type="SAM" id="Phobius"/>
    </source>
</evidence>
<keyword evidence="4 6" id="KW-1133">Transmembrane helix</keyword>
<proteinExistence type="inferred from homology"/>
<dbReference type="Proteomes" id="UP000297245">
    <property type="component" value="Unassembled WGS sequence"/>
</dbReference>
<keyword evidence="9" id="KW-1185">Reference proteome</keyword>
<feature type="transmembrane region" description="Helical" evidence="6">
    <location>
        <begin position="319"/>
        <end position="338"/>
    </location>
</feature>
<feature type="transmembrane region" description="Helical" evidence="6">
    <location>
        <begin position="359"/>
        <end position="380"/>
    </location>
</feature>
<reference evidence="8 9" key="1">
    <citation type="journal article" date="2019" name="Nat. Ecol. Evol.">
        <title>Megaphylogeny resolves global patterns of mushroom evolution.</title>
        <authorList>
            <person name="Varga T."/>
            <person name="Krizsan K."/>
            <person name="Foldi C."/>
            <person name="Dima B."/>
            <person name="Sanchez-Garcia M."/>
            <person name="Sanchez-Ramirez S."/>
            <person name="Szollosi G.J."/>
            <person name="Szarkandi J.G."/>
            <person name="Papp V."/>
            <person name="Albert L."/>
            <person name="Andreopoulos W."/>
            <person name="Angelini C."/>
            <person name="Antonin V."/>
            <person name="Barry K.W."/>
            <person name="Bougher N.L."/>
            <person name="Buchanan P."/>
            <person name="Buyck B."/>
            <person name="Bense V."/>
            <person name="Catcheside P."/>
            <person name="Chovatia M."/>
            <person name="Cooper J."/>
            <person name="Damon W."/>
            <person name="Desjardin D."/>
            <person name="Finy P."/>
            <person name="Geml J."/>
            <person name="Haridas S."/>
            <person name="Hughes K."/>
            <person name="Justo A."/>
            <person name="Karasinski D."/>
            <person name="Kautmanova I."/>
            <person name="Kiss B."/>
            <person name="Kocsube S."/>
            <person name="Kotiranta H."/>
            <person name="LaButti K.M."/>
            <person name="Lechner B.E."/>
            <person name="Liimatainen K."/>
            <person name="Lipzen A."/>
            <person name="Lukacs Z."/>
            <person name="Mihaltcheva S."/>
            <person name="Morgado L.N."/>
            <person name="Niskanen T."/>
            <person name="Noordeloos M.E."/>
            <person name="Ohm R.A."/>
            <person name="Ortiz-Santana B."/>
            <person name="Ovrebo C."/>
            <person name="Racz N."/>
            <person name="Riley R."/>
            <person name="Savchenko A."/>
            <person name="Shiryaev A."/>
            <person name="Soop K."/>
            <person name="Spirin V."/>
            <person name="Szebenyi C."/>
            <person name="Tomsovsky M."/>
            <person name="Tulloss R.E."/>
            <person name="Uehling J."/>
            <person name="Grigoriev I.V."/>
            <person name="Vagvolgyi C."/>
            <person name="Papp T."/>
            <person name="Martin F.M."/>
            <person name="Miettinen O."/>
            <person name="Hibbett D.S."/>
            <person name="Nagy L.G."/>
        </authorList>
    </citation>
    <scope>NUCLEOTIDE SEQUENCE [LARGE SCALE GENOMIC DNA]</scope>
    <source>
        <strain evidence="8 9">CBS 962.96</strain>
    </source>
</reference>
<gene>
    <name evidence="8" type="ORF">K435DRAFT_728243</name>
</gene>
<feature type="domain" description="Amino acid transporter transmembrane" evidence="7">
    <location>
        <begin position="54"/>
        <end position="451"/>
    </location>
</feature>
<keyword evidence="3 6" id="KW-0812">Transmembrane</keyword>
<dbReference type="FunFam" id="1.20.1740.10:FF:000039">
    <property type="entry name" value="Neutral amino acid transporter (Eurofung)"/>
    <property type="match status" value="1"/>
</dbReference>
<name>A0A4S8LMY5_DENBC</name>
<evidence type="ECO:0000256" key="2">
    <source>
        <dbReference type="ARBA" id="ARBA00008066"/>
    </source>
</evidence>
<dbReference type="PANTHER" id="PTHR22950">
    <property type="entry name" value="AMINO ACID TRANSPORTER"/>
    <property type="match status" value="1"/>
</dbReference>
<comment type="subcellular location">
    <subcellularLocation>
        <location evidence="1">Membrane</location>
        <topology evidence="1">Multi-pass membrane protein</topology>
    </subcellularLocation>
</comment>
<dbReference type="GO" id="GO:0015179">
    <property type="term" value="F:L-amino acid transmembrane transporter activity"/>
    <property type="evidence" value="ECO:0007669"/>
    <property type="project" value="TreeGrafter"/>
</dbReference>
<dbReference type="AlphaFoldDB" id="A0A4S8LMY5"/>
<evidence type="ECO:0000259" key="7">
    <source>
        <dbReference type="Pfam" id="PF01490"/>
    </source>
</evidence>